<feature type="non-terminal residue" evidence="11">
    <location>
        <position position="509"/>
    </location>
</feature>
<dbReference type="InterPro" id="IPR017853">
    <property type="entry name" value="GH"/>
</dbReference>
<dbReference type="NCBIfam" id="TIGR00217">
    <property type="entry name" value="malQ"/>
    <property type="match status" value="1"/>
</dbReference>
<dbReference type="BRENDA" id="2.4.1.25">
    <property type="organism ID" value="902"/>
</dbReference>
<dbReference type="Pfam" id="PF02446">
    <property type="entry name" value="Glyco_hydro_77"/>
    <property type="match status" value="1"/>
</dbReference>
<dbReference type="PANTHER" id="PTHR32438">
    <property type="entry name" value="4-ALPHA-GLUCANOTRANSFERASE DPE1, CHLOROPLASTIC/AMYLOPLASTIC"/>
    <property type="match status" value="1"/>
</dbReference>
<dbReference type="EC" id="2.4.1.25" evidence="3 10"/>
<evidence type="ECO:0000256" key="10">
    <source>
        <dbReference type="RuleBase" id="RU361207"/>
    </source>
</evidence>
<organism evidence="11">
    <name type="scientific">Borreliella burgdorferi</name>
    <name type="common">Lyme disease spirochete</name>
    <name type="synonym">Borrelia burgdorferi</name>
    <dbReference type="NCBI Taxonomy" id="139"/>
    <lineage>
        <taxon>Bacteria</taxon>
        <taxon>Pseudomonadati</taxon>
        <taxon>Spirochaetota</taxon>
        <taxon>Spirochaetia</taxon>
        <taxon>Spirochaetales</taxon>
        <taxon>Borreliaceae</taxon>
        <taxon>Borreliella</taxon>
    </lineage>
</organism>
<dbReference type="AlphaFoldDB" id="A6YM39"/>
<keyword evidence="6 10" id="KW-0808">Transferase</keyword>
<evidence type="ECO:0000256" key="2">
    <source>
        <dbReference type="ARBA" id="ARBA00005684"/>
    </source>
</evidence>
<accession>A6YM39</accession>
<dbReference type="NCBIfam" id="NF011080">
    <property type="entry name" value="PRK14508.1-3"/>
    <property type="match status" value="1"/>
</dbReference>
<evidence type="ECO:0000256" key="3">
    <source>
        <dbReference type="ARBA" id="ARBA00012560"/>
    </source>
</evidence>
<evidence type="ECO:0000256" key="4">
    <source>
        <dbReference type="ARBA" id="ARBA00020295"/>
    </source>
</evidence>
<evidence type="ECO:0000256" key="9">
    <source>
        <dbReference type="ARBA" id="ARBA00031501"/>
    </source>
</evidence>
<evidence type="ECO:0000256" key="7">
    <source>
        <dbReference type="ARBA" id="ARBA00023277"/>
    </source>
</evidence>
<sequence length="509" mass="59717">MAKYKKTRINLNLKRKSGILLNISSLPSKYGIGDLGKGAYKFIDFLFTSSQSYWQMFAYSPIDFTRSPPYSIFSAFAGNVYYIDLEALDKFIDSDLSLLKENETRYSDLKKLSFKDKFLKEAALNFINRASADEVRSFEKFKKKSSYWLLDFASFVAFKEYFFKESKNAFNVLFDRGILKKNEKDLFKLRNILSKEIKVQEVLQYFFFSQFQALKRYANDKGIELIMNVPFFIAYDSADVWAYQKYFKLRFDASKDKIAGISPDYFLEQEQAWDSAAYSWNVLKKFKYEWWAKRIGVLRKYADIIKIDHFRGFVSTWEVSAGESYAFNGLWVKSPGRDFFNFILNEIKDLKIWVEDFQNDLEDVSRLRDFFNFPGMKIMNLAFDFDSSNQNLPHNYIKNCIVYTGSGDNDTIREFINSLDDLHKKYIFDYLNTNENFVVWDMIRSAMGSVSDNVIVPMQDYINLGDKFSANIPKSTLDNCIFRLLESDLDATLSQNISFLTRLYGRALE</sequence>
<name>A6YM39_BORBG</name>
<dbReference type="Gene3D" id="3.20.20.80">
    <property type="entry name" value="Glycosidases"/>
    <property type="match status" value="1"/>
</dbReference>
<evidence type="ECO:0000313" key="11">
    <source>
        <dbReference type="EMBL" id="ABR29563.2"/>
    </source>
</evidence>
<proteinExistence type="inferred from homology"/>
<keyword evidence="5 10" id="KW-0328">Glycosyltransferase</keyword>
<protein>
    <recommendedName>
        <fullName evidence="4 10">4-alpha-glucanotransferase</fullName>
        <ecNumber evidence="3 10">2.4.1.25</ecNumber>
    </recommendedName>
    <alternativeName>
        <fullName evidence="8 10">Amylomaltase</fullName>
    </alternativeName>
    <alternativeName>
        <fullName evidence="9 10">Disproportionating enzyme</fullName>
    </alternativeName>
</protein>
<comment type="catalytic activity">
    <reaction evidence="1 10">
        <text>Transfers a segment of a (1-&gt;4)-alpha-D-glucan to a new position in an acceptor, which may be glucose or a (1-&gt;4)-alpha-D-glucan.</text>
        <dbReference type="EC" id="2.4.1.25"/>
    </reaction>
</comment>
<evidence type="ECO:0000256" key="8">
    <source>
        <dbReference type="ARBA" id="ARBA00031423"/>
    </source>
</evidence>
<dbReference type="EMBL" id="EF634455">
    <property type="protein sequence ID" value="ABR29563.2"/>
    <property type="molecule type" value="Genomic_DNA"/>
</dbReference>
<dbReference type="PANTHER" id="PTHR32438:SF5">
    <property type="entry name" value="4-ALPHA-GLUCANOTRANSFERASE DPE1, CHLOROPLASTIC_AMYLOPLASTIC"/>
    <property type="match status" value="1"/>
</dbReference>
<dbReference type="GO" id="GO:0005975">
    <property type="term" value="P:carbohydrate metabolic process"/>
    <property type="evidence" value="ECO:0007669"/>
    <property type="project" value="InterPro"/>
</dbReference>
<dbReference type="SUPFAM" id="SSF51445">
    <property type="entry name" value="(Trans)glycosidases"/>
    <property type="match status" value="1"/>
</dbReference>
<evidence type="ECO:0000256" key="1">
    <source>
        <dbReference type="ARBA" id="ARBA00000439"/>
    </source>
</evidence>
<comment type="similarity">
    <text evidence="2 10">Belongs to the disproportionating enzyme family.</text>
</comment>
<reference evidence="11" key="1">
    <citation type="journal article" date="2008" name="FEMS Microbiol. Lett.">
        <title>The unique glycoside hydrolase family 77 amylomaltase from Borrelia burgdorferi with only catalytic triad conserved.</title>
        <authorList>
            <person name="Godany A."/>
            <person name="Vidova B."/>
            <person name="Janecek S."/>
        </authorList>
    </citation>
    <scope>NUCLEOTIDE SEQUENCE</scope>
    <source>
        <strain evidence="11">1641</strain>
    </source>
</reference>
<keyword evidence="7 10" id="KW-0119">Carbohydrate metabolism</keyword>
<dbReference type="GO" id="GO:0004134">
    <property type="term" value="F:4-alpha-glucanotransferase activity"/>
    <property type="evidence" value="ECO:0007669"/>
    <property type="project" value="UniProtKB-EC"/>
</dbReference>
<dbReference type="InterPro" id="IPR003385">
    <property type="entry name" value="Glyco_hydro_77"/>
</dbReference>
<evidence type="ECO:0000256" key="5">
    <source>
        <dbReference type="ARBA" id="ARBA00022676"/>
    </source>
</evidence>
<evidence type="ECO:0000256" key="6">
    <source>
        <dbReference type="ARBA" id="ARBA00022679"/>
    </source>
</evidence>